<evidence type="ECO:0000256" key="5">
    <source>
        <dbReference type="ARBA" id="ARBA00022989"/>
    </source>
</evidence>
<dbReference type="RefSeq" id="WP_393010184.1">
    <property type="nucleotide sequence ID" value="NZ_JAZAQF010000007.1"/>
</dbReference>
<evidence type="ECO:0000313" key="9">
    <source>
        <dbReference type="EMBL" id="MFG3816352.1"/>
    </source>
</evidence>
<feature type="transmembrane region" description="Helical" evidence="7">
    <location>
        <begin position="324"/>
        <end position="344"/>
    </location>
</feature>
<dbReference type="Gene3D" id="1.20.1250.20">
    <property type="entry name" value="MFS general substrate transporter like domains"/>
    <property type="match status" value="1"/>
</dbReference>
<accession>A0ABW7C5D6</accession>
<feature type="transmembrane region" description="Helical" evidence="7">
    <location>
        <begin position="183"/>
        <end position="205"/>
    </location>
</feature>
<organism evidence="9 10">
    <name type="scientific">Limnothrix redekei LRLZ20PSL1</name>
    <dbReference type="NCBI Taxonomy" id="3112953"/>
    <lineage>
        <taxon>Bacteria</taxon>
        <taxon>Bacillati</taxon>
        <taxon>Cyanobacteriota</taxon>
        <taxon>Cyanophyceae</taxon>
        <taxon>Pseudanabaenales</taxon>
        <taxon>Pseudanabaenaceae</taxon>
        <taxon>Limnothrix</taxon>
    </lineage>
</organism>
<keyword evidence="5 7" id="KW-1133">Transmembrane helix</keyword>
<comment type="subcellular location">
    <subcellularLocation>
        <location evidence="1">Cell membrane</location>
        <topology evidence="1">Multi-pass membrane protein</topology>
    </subcellularLocation>
</comment>
<evidence type="ECO:0000256" key="2">
    <source>
        <dbReference type="ARBA" id="ARBA00022448"/>
    </source>
</evidence>
<dbReference type="PANTHER" id="PTHR23517:SF2">
    <property type="entry name" value="MULTIDRUG RESISTANCE PROTEIN MDTH"/>
    <property type="match status" value="1"/>
</dbReference>
<keyword evidence="3" id="KW-1003">Cell membrane</keyword>
<feature type="transmembrane region" description="Helical" evidence="7">
    <location>
        <begin position="255"/>
        <end position="276"/>
    </location>
</feature>
<evidence type="ECO:0000259" key="8">
    <source>
        <dbReference type="PROSITE" id="PS50850"/>
    </source>
</evidence>
<dbReference type="InterPro" id="IPR020846">
    <property type="entry name" value="MFS_dom"/>
</dbReference>
<feature type="transmembrane region" description="Helical" evidence="7">
    <location>
        <begin position="421"/>
        <end position="439"/>
    </location>
</feature>
<evidence type="ECO:0000313" key="10">
    <source>
        <dbReference type="Proteomes" id="UP001604335"/>
    </source>
</evidence>
<evidence type="ECO:0000256" key="6">
    <source>
        <dbReference type="ARBA" id="ARBA00023136"/>
    </source>
</evidence>
<dbReference type="PANTHER" id="PTHR23517">
    <property type="entry name" value="RESISTANCE PROTEIN MDTM, PUTATIVE-RELATED-RELATED"/>
    <property type="match status" value="1"/>
</dbReference>
<reference evidence="10" key="1">
    <citation type="journal article" date="2024" name="Algal Res.">
        <title>Biochemical, toxicological and genomic investigation of a high-biomass producing Limnothrix strain isolated from Italian shallow drinking water reservoir.</title>
        <authorList>
            <person name="Simonazzi M."/>
            <person name="Shishido T.K."/>
            <person name="Delbaje E."/>
            <person name="Wahlsten M."/>
            <person name="Fewer D.P."/>
            <person name="Sivonen K."/>
            <person name="Pezzolesi L."/>
            <person name="Pistocchi R."/>
        </authorList>
    </citation>
    <scope>NUCLEOTIDE SEQUENCE [LARGE SCALE GENOMIC DNA]</scope>
    <source>
        <strain evidence="10">LRLZ20PSL1</strain>
    </source>
</reference>
<keyword evidence="4 7" id="KW-0812">Transmembrane</keyword>
<gene>
    <name evidence="9" type="ORF">VPK24_01780</name>
</gene>
<comment type="caution">
    <text evidence="9">The sequence shown here is derived from an EMBL/GenBank/DDBJ whole genome shotgun (WGS) entry which is preliminary data.</text>
</comment>
<keyword evidence="10" id="KW-1185">Reference proteome</keyword>
<feature type="transmembrane region" description="Helical" evidence="7">
    <location>
        <begin position="56"/>
        <end position="80"/>
    </location>
</feature>
<feature type="domain" description="Major facilitator superfamily (MFS) profile" evidence="8">
    <location>
        <begin position="56"/>
        <end position="446"/>
    </location>
</feature>
<feature type="transmembrane region" description="Helical" evidence="7">
    <location>
        <begin position="350"/>
        <end position="368"/>
    </location>
</feature>
<dbReference type="InterPro" id="IPR011701">
    <property type="entry name" value="MFS"/>
</dbReference>
<dbReference type="InterPro" id="IPR036259">
    <property type="entry name" value="MFS_trans_sf"/>
</dbReference>
<dbReference type="EMBL" id="JAZAQF010000007">
    <property type="protein sequence ID" value="MFG3816352.1"/>
    <property type="molecule type" value="Genomic_DNA"/>
</dbReference>
<keyword evidence="2" id="KW-0813">Transport</keyword>
<evidence type="ECO:0000256" key="1">
    <source>
        <dbReference type="ARBA" id="ARBA00004651"/>
    </source>
</evidence>
<evidence type="ECO:0000256" key="7">
    <source>
        <dbReference type="SAM" id="Phobius"/>
    </source>
</evidence>
<name>A0ABW7C5D6_9CYAN</name>
<dbReference type="Proteomes" id="UP001604335">
    <property type="component" value="Unassembled WGS sequence"/>
</dbReference>
<evidence type="ECO:0000256" key="3">
    <source>
        <dbReference type="ARBA" id="ARBA00022475"/>
    </source>
</evidence>
<evidence type="ECO:0000256" key="4">
    <source>
        <dbReference type="ARBA" id="ARBA00022692"/>
    </source>
</evidence>
<dbReference type="PROSITE" id="PS50850">
    <property type="entry name" value="MFS"/>
    <property type="match status" value="1"/>
</dbReference>
<sequence>MAALRHTKKRLKQWLFPKGRSLRSTVQSTIQAAVQSAVQSTTQSTGQQWLPPLSGVVWILTLGRVLLHLGTGLVMFYGAIYFVEQVGLSATAVGTALGLGQLSGVLGRVASGSWSDSPRVGRRNVLLLSAVASALGDGVLGFAAGFPLLIVGNLLMGLGVGLYWPAMEALVADFTPEEHRREAFAVTRLADVVGLGLGTAIGGLLVGQTGLYRLLFLGDALSFVLFAVAVVALVPDRRPAVQTAIGHWAGWRKTLSDRLLGLFVIANILFTTYLAQVEATLPLYLKRIVGLAPAQIGVLFSGHIILAAVTQLPMSRLLRPYGHARSLAIAAGLFGAGFVAVWWIQPGAWALAGAIGALALLSLAMVAYTPSGSALVVDLAPESLRGTYLSINSLCWAVGYAVGPPLGGLALDATPAIARGFWIWPVLSVGLVLGLLHWLDRLLDRHLNRASST</sequence>
<feature type="transmembrane region" description="Helical" evidence="7">
    <location>
        <begin position="211"/>
        <end position="234"/>
    </location>
</feature>
<dbReference type="SUPFAM" id="SSF103473">
    <property type="entry name" value="MFS general substrate transporter"/>
    <property type="match status" value="1"/>
</dbReference>
<feature type="transmembrane region" description="Helical" evidence="7">
    <location>
        <begin position="150"/>
        <end position="171"/>
    </location>
</feature>
<feature type="transmembrane region" description="Helical" evidence="7">
    <location>
        <begin position="389"/>
        <end position="409"/>
    </location>
</feature>
<dbReference type="CDD" id="cd17329">
    <property type="entry name" value="MFS_MdtH_MDR_like"/>
    <property type="match status" value="1"/>
</dbReference>
<protein>
    <submittedName>
        <fullName evidence="9">MFS transporter</fullName>
    </submittedName>
</protein>
<proteinExistence type="predicted"/>
<feature type="transmembrane region" description="Helical" evidence="7">
    <location>
        <begin position="288"/>
        <end position="312"/>
    </location>
</feature>
<dbReference type="InterPro" id="IPR050171">
    <property type="entry name" value="MFS_Transporters"/>
</dbReference>
<dbReference type="Pfam" id="PF07690">
    <property type="entry name" value="MFS_1"/>
    <property type="match status" value="1"/>
</dbReference>
<keyword evidence="6 7" id="KW-0472">Membrane</keyword>